<protein>
    <submittedName>
        <fullName evidence="1">Uncharacterized protein</fullName>
    </submittedName>
</protein>
<sequence>MCGTTSSPLRPWMAVVAVSPSCSVSRRRVVRVPLVRSASSVTYYPPSEFRVPPFCISRNRFGVRAPVPFGHLCRPPFVHRDYRRSSLAAGGPGGHRGLDLHATNDICGRRTNGFGFHVTIRLGI</sequence>
<evidence type="ECO:0000313" key="2">
    <source>
        <dbReference type="Proteomes" id="UP000007819"/>
    </source>
</evidence>
<dbReference type="AlphaFoldDB" id="A0A8R2FC92"/>
<reference evidence="2" key="1">
    <citation type="submission" date="2010-06" db="EMBL/GenBank/DDBJ databases">
        <authorList>
            <person name="Jiang H."/>
            <person name="Abraham K."/>
            <person name="Ali S."/>
            <person name="Alsbrooks S.L."/>
            <person name="Anim B.N."/>
            <person name="Anosike U.S."/>
            <person name="Attaway T."/>
            <person name="Bandaranaike D.P."/>
            <person name="Battles P.K."/>
            <person name="Bell S.N."/>
            <person name="Bell A.V."/>
            <person name="Beltran B."/>
            <person name="Bickham C."/>
            <person name="Bustamante Y."/>
            <person name="Caleb T."/>
            <person name="Canada A."/>
            <person name="Cardenas V."/>
            <person name="Carter K."/>
            <person name="Chacko J."/>
            <person name="Chandrabose M.N."/>
            <person name="Chavez D."/>
            <person name="Chavez A."/>
            <person name="Chen L."/>
            <person name="Chu H.-S."/>
            <person name="Claassen K.J."/>
            <person name="Cockrell R."/>
            <person name="Collins M."/>
            <person name="Cooper J.A."/>
            <person name="Cree A."/>
            <person name="Curry S.M."/>
            <person name="Da Y."/>
            <person name="Dao M.D."/>
            <person name="Das B."/>
            <person name="Davila M.-L."/>
            <person name="Davy-Carroll L."/>
            <person name="Denson S."/>
            <person name="Dinh H."/>
            <person name="Ebong V.E."/>
            <person name="Edwards J.R."/>
            <person name="Egan A."/>
            <person name="El-Daye J."/>
            <person name="Escobedo L."/>
            <person name="Fernandez S."/>
            <person name="Fernando P.R."/>
            <person name="Flagg N."/>
            <person name="Forbes L.D."/>
            <person name="Fowler R.G."/>
            <person name="Fu Q."/>
            <person name="Gabisi R.A."/>
            <person name="Ganer J."/>
            <person name="Garbino Pronczuk A."/>
            <person name="Garcia R.M."/>
            <person name="Garner T."/>
            <person name="Garrett T.E."/>
            <person name="Gonzalez D.A."/>
            <person name="Hamid H."/>
            <person name="Hawkins E.S."/>
            <person name="Hirani K."/>
            <person name="Hogues M.E."/>
            <person name="Hollins B."/>
            <person name="Hsiao C.-H."/>
            <person name="Jabil R."/>
            <person name="James M.L."/>
            <person name="Jhangiani S.N."/>
            <person name="Johnson B."/>
            <person name="Johnson Q."/>
            <person name="Joshi V."/>
            <person name="Kalu J.B."/>
            <person name="Kam C."/>
            <person name="Kashfia A."/>
            <person name="Keebler J."/>
            <person name="Kisamo H."/>
            <person name="Kovar C.L."/>
            <person name="Lago L.A."/>
            <person name="Lai C.-Y."/>
            <person name="Laidlaw J."/>
            <person name="Lara F."/>
            <person name="Le T.-K."/>
            <person name="Lee S.L."/>
            <person name="Legall F.H."/>
            <person name="Lemon S.J."/>
            <person name="Lewis L.R."/>
            <person name="Li B."/>
            <person name="Liu Y."/>
            <person name="Liu Y.-S."/>
            <person name="Lopez J."/>
            <person name="Lozado R.J."/>
            <person name="Lu J."/>
            <person name="Madu R.C."/>
            <person name="Maheshwari M."/>
            <person name="Maheshwari R."/>
            <person name="Malloy K."/>
            <person name="Martinez E."/>
            <person name="Mathew T."/>
            <person name="Mercado I.C."/>
            <person name="Mercado C."/>
            <person name="Meyer B."/>
            <person name="Montgomery K."/>
            <person name="Morgan M.B."/>
            <person name="Munidasa M."/>
            <person name="Nazareth L.V."/>
            <person name="Nelson J."/>
            <person name="Ng B.M."/>
            <person name="Nguyen N.B."/>
            <person name="Nguyen P.Q."/>
            <person name="Nguyen T."/>
            <person name="Obregon M."/>
            <person name="Okwuonu G.O."/>
            <person name="Onwere C.G."/>
            <person name="Orozco G."/>
            <person name="Parra A."/>
            <person name="Patel S."/>
            <person name="Patil S."/>
            <person name="Perez A."/>
            <person name="Perez Y."/>
            <person name="Pham C."/>
            <person name="Primus E.L."/>
            <person name="Pu L.-L."/>
            <person name="Puazo M."/>
            <person name="Qin X."/>
            <person name="Quiroz J.B."/>
            <person name="Reese J."/>
            <person name="Richards S."/>
            <person name="Rives C.M."/>
            <person name="Robberts R."/>
            <person name="Ruiz S.J."/>
            <person name="Ruiz M.J."/>
            <person name="Santibanez J."/>
            <person name="Schneider B.W."/>
            <person name="Sisson I."/>
            <person name="Smith M."/>
            <person name="Sodergren E."/>
            <person name="Song X.-Z."/>
            <person name="Song B.B."/>
            <person name="Summersgill H."/>
            <person name="Thelus R."/>
            <person name="Thornton R.D."/>
            <person name="Trejos Z.Y."/>
            <person name="Usmani K."/>
            <person name="Vattathil S."/>
            <person name="Villasana D."/>
            <person name="Walker D.L."/>
            <person name="Wang S."/>
            <person name="Wang K."/>
            <person name="White C.S."/>
            <person name="Williams A.C."/>
            <person name="Williamson J."/>
            <person name="Wilson K."/>
            <person name="Woghiren I.O."/>
            <person name="Woodworth J.R."/>
            <person name="Worley K.C."/>
            <person name="Wright R.A."/>
            <person name="Wu W."/>
            <person name="Young L."/>
            <person name="Zhang L."/>
            <person name="Zhang J."/>
            <person name="Zhu Y."/>
            <person name="Muzny D.M."/>
            <person name="Weinstock G."/>
            <person name="Gibbs R.A."/>
        </authorList>
    </citation>
    <scope>NUCLEOTIDE SEQUENCE [LARGE SCALE GENOMIC DNA]</scope>
    <source>
        <strain evidence="2">LSR1</strain>
    </source>
</reference>
<proteinExistence type="predicted"/>
<reference evidence="1" key="2">
    <citation type="submission" date="2022-06" db="UniProtKB">
        <authorList>
            <consortium name="EnsemblMetazoa"/>
        </authorList>
    </citation>
    <scope>IDENTIFICATION</scope>
</reference>
<dbReference type="RefSeq" id="XP_008186081.1">
    <property type="nucleotide sequence ID" value="XM_008187859.2"/>
</dbReference>
<accession>A0A8R2FC92</accession>
<dbReference type="KEGG" id="api:103310248"/>
<dbReference type="GeneID" id="103310248"/>
<dbReference type="Proteomes" id="UP000007819">
    <property type="component" value="Chromosome A2"/>
</dbReference>
<dbReference type="EnsemblMetazoa" id="XM_008187859.3">
    <property type="protein sequence ID" value="XP_008186081.1"/>
    <property type="gene ID" value="LOC103310248"/>
</dbReference>
<keyword evidence="2" id="KW-1185">Reference proteome</keyword>
<name>A0A8R2FC92_ACYPI</name>
<evidence type="ECO:0000313" key="1">
    <source>
        <dbReference type="EnsemblMetazoa" id="XP_008186081.1"/>
    </source>
</evidence>
<organism evidence="1 2">
    <name type="scientific">Acyrthosiphon pisum</name>
    <name type="common">Pea aphid</name>
    <dbReference type="NCBI Taxonomy" id="7029"/>
    <lineage>
        <taxon>Eukaryota</taxon>
        <taxon>Metazoa</taxon>
        <taxon>Ecdysozoa</taxon>
        <taxon>Arthropoda</taxon>
        <taxon>Hexapoda</taxon>
        <taxon>Insecta</taxon>
        <taxon>Pterygota</taxon>
        <taxon>Neoptera</taxon>
        <taxon>Paraneoptera</taxon>
        <taxon>Hemiptera</taxon>
        <taxon>Sternorrhyncha</taxon>
        <taxon>Aphidomorpha</taxon>
        <taxon>Aphidoidea</taxon>
        <taxon>Aphididae</taxon>
        <taxon>Macrosiphini</taxon>
        <taxon>Acyrthosiphon</taxon>
    </lineage>
</organism>